<accession>A0AAX2M424</accession>
<dbReference type="AlphaFoldDB" id="A0AAX2M424"/>
<comment type="caution">
    <text evidence="1">The sequence shown here is derived from an EMBL/GenBank/DDBJ whole genome shotgun (WGS) entry which is preliminary data.</text>
</comment>
<gene>
    <name evidence="1" type="ORF">NCTC13105_01962</name>
</gene>
<protein>
    <submittedName>
        <fullName evidence="1">Uncharacterized protein</fullName>
    </submittedName>
</protein>
<reference evidence="1 2" key="1">
    <citation type="submission" date="2018-06" db="EMBL/GenBank/DDBJ databases">
        <authorList>
            <consortium name="Pathogen Informatics"/>
            <person name="Doyle S."/>
        </authorList>
    </citation>
    <scope>NUCLEOTIDE SEQUENCE [LARGE SCALE GENOMIC DNA]</scope>
    <source>
        <strain evidence="1 2">NCTC13105</strain>
    </source>
</reference>
<evidence type="ECO:0000313" key="2">
    <source>
        <dbReference type="Proteomes" id="UP000254131"/>
    </source>
</evidence>
<sequence length="259" mass="30860">MVIGKVIHKYGSFFPDFDEIFYNLGYDGICFDEKSDIKLFLQIPNLKKTDILEYFEDHFLGSIFEDACEFNDLDCPLFYTEDENLKNSIKPNYNSEYVSIIGQLFLAGYIDFGITPRSEDKYTRTDYPTNLSYYKEDKYQAWIYFRDNFFYTNAFLKGYYDDILIYKGKEYTANTLPKLKKGETIHSTMHSAASWDMPRYWSGYNIWVTRTQKGTKYLREILEPRVYNKYKDLEVEIDDKGNVLRWIGEINRETKNISK</sequence>
<proteinExistence type="predicted"/>
<evidence type="ECO:0000313" key="1">
    <source>
        <dbReference type="EMBL" id="SUX04649.1"/>
    </source>
</evidence>
<dbReference type="Proteomes" id="UP000254131">
    <property type="component" value="Unassembled WGS sequence"/>
</dbReference>
<organism evidence="1 2">
    <name type="scientific">Campylobacter jejuni</name>
    <dbReference type="NCBI Taxonomy" id="197"/>
    <lineage>
        <taxon>Bacteria</taxon>
        <taxon>Pseudomonadati</taxon>
        <taxon>Campylobacterota</taxon>
        <taxon>Epsilonproteobacteria</taxon>
        <taxon>Campylobacterales</taxon>
        <taxon>Campylobacteraceae</taxon>
        <taxon>Campylobacter</taxon>
    </lineage>
</organism>
<dbReference type="EMBL" id="UFVB01000002">
    <property type="protein sequence ID" value="SUX04649.1"/>
    <property type="molecule type" value="Genomic_DNA"/>
</dbReference>
<name>A0AAX2M424_CAMJU</name>
<dbReference type="RefSeq" id="WP_052779930.1">
    <property type="nucleotide sequence ID" value="NZ_CUOL01000012.1"/>
</dbReference>